<keyword evidence="2" id="KW-1185">Reference proteome</keyword>
<reference evidence="1 2" key="1">
    <citation type="submission" date="2015-07" db="EMBL/GenBank/DDBJ databases">
        <title>The genome of Melipona quadrifasciata.</title>
        <authorList>
            <person name="Pan H."/>
            <person name="Kapheim K."/>
        </authorList>
    </citation>
    <scope>NUCLEOTIDE SEQUENCE [LARGE SCALE GENOMIC DNA]</scope>
    <source>
        <strain evidence="1">0111107301</strain>
        <tissue evidence="1">Whole body</tissue>
    </source>
</reference>
<dbReference type="Proteomes" id="UP000053105">
    <property type="component" value="Unassembled WGS sequence"/>
</dbReference>
<sequence>MLNARATFLEYIRRLITELDVSLASVCVLQKFDERILSEKCGRKAVVFQSPVNSSEATRSRKREKQYAGKTFSKLEIEREFIQNEKVTYEREK</sequence>
<name>A0A0M9AAY9_9HYME</name>
<proteinExistence type="predicted"/>
<organism evidence="1 2">
    <name type="scientific">Melipona quadrifasciata</name>
    <dbReference type="NCBI Taxonomy" id="166423"/>
    <lineage>
        <taxon>Eukaryota</taxon>
        <taxon>Metazoa</taxon>
        <taxon>Ecdysozoa</taxon>
        <taxon>Arthropoda</taxon>
        <taxon>Hexapoda</taxon>
        <taxon>Insecta</taxon>
        <taxon>Pterygota</taxon>
        <taxon>Neoptera</taxon>
        <taxon>Endopterygota</taxon>
        <taxon>Hymenoptera</taxon>
        <taxon>Apocrita</taxon>
        <taxon>Aculeata</taxon>
        <taxon>Apoidea</taxon>
        <taxon>Anthophila</taxon>
        <taxon>Apidae</taxon>
        <taxon>Melipona</taxon>
    </lineage>
</organism>
<accession>A0A0M9AAY9</accession>
<gene>
    <name evidence="1" type="ORF">WN51_03832</name>
</gene>
<dbReference type="EMBL" id="KQ435697">
    <property type="protein sequence ID" value="KOX80770.1"/>
    <property type="molecule type" value="Genomic_DNA"/>
</dbReference>
<protein>
    <submittedName>
        <fullName evidence="1">Uncharacterized protein</fullName>
    </submittedName>
</protein>
<evidence type="ECO:0000313" key="1">
    <source>
        <dbReference type="EMBL" id="KOX80770.1"/>
    </source>
</evidence>
<dbReference type="AlphaFoldDB" id="A0A0M9AAY9"/>
<evidence type="ECO:0000313" key="2">
    <source>
        <dbReference type="Proteomes" id="UP000053105"/>
    </source>
</evidence>